<feature type="domain" description="Membrane insertase YidC/Oxa/ALB C-terminal" evidence="14">
    <location>
        <begin position="26"/>
        <end position="154"/>
    </location>
</feature>
<evidence type="ECO:0000256" key="13">
    <source>
        <dbReference type="SAM" id="Phobius"/>
    </source>
</evidence>
<keyword evidence="4 12" id="KW-0812">Transmembrane</keyword>
<keyword evidence="5 13" id="KW-1133">Transmembrane helix</keyword>
<dbReference type="EMBL" id="JAAKZZ010000562">
    <property type="protein sequence ID" value="NGO72884.1"/>
    <property type="molecule type" value="Genomic_DNA"/>
</dbReference>
<evidence type="ECO:0000256" key="7">
    <source>
        <dbReference type="ARBA" id="ARBA00025034"/>
    </source>
</evidence>
<dbReference type="PANTHER" id="PTHR12428">
    <property type="entry name" value="OXA1"/>
    <property type="match status" value="1"/>
</dbReference>
<gene>
    <name evidence="15" type="primary">yidC</name>
    <name evidence="15" type="ORF">G5C65_31995</name>
</gene>
<evidence type="ECO:0000313" key="16">
    <source>
        <dbReference type="Proteomes" id="UP000477722"/>
    </source>
</evidence>
<keyword evidence="6 13" id="KW-0472">Membrane</keyword>
<evidence type="ECO:0000256" key="1">
    <source>
        <dbReference type="ARBA" id="ARBA00004141"/>
    </source>
</evidence>
<evidence type="ECO:0000256" key="2">
    <source>
        <dbReference type="ARBA" id="ARBA00010527"/>
    </source>
</evidence>
<dbReference type="GO" id="GO:0032977">
    <property type="term" value="F:membrane insertase activity"/>
    <property type="evidence" value="ECO:0007669"/>
    <property type="project" value="InterPro"/>
</dbReference>
<dbReference type="PANTHER" id="PTHR12428:SF65">
    <property type="entry name" value="CYTOCHROME C OXIDASE ASSEMBLY PROTEIN COX18, MITOCHONDRIAL"/>
    <property type="match status" value="1"/>
</dbReference>
<evidence type="ECO:0000313" key="15">
    <source>
        <dbReference type="EMBL" id="NGO72884.1"/>
    </source>
</evidence>
<dbReference type="GO" id="GO:0051205">
    <property type="term" value="P:protein insertion into membrane"/>
    <property type="evidence" value="ECO:0007669"/>
    <property type="project" value="TreeGrafter"/>
</dbReference>
<dbReference type="InterPro" id="IPR028055">
    <property type="entry name" value="YidC/Oxa/ALB_C"/>
</dbReference>
<evidence type="ECO:0000256" key="12">
    <source>
        <dbReference type="RuleBase" id="RU003945"/>
    </source>
</evidence>
<dbReference type="Pfam" id="PF02096">
    <property type="entry name" value="60KD_IMP"/>
    <property type="match status" value="1"/>
</dbReference>
<evidence type="ECO:0000256" key="5">
    <source>
        <dbReference type="ARBA" id="ARBA00022989"/>
    </source>
</evidence>
<dbReference type="RefSeq" id="WP_165302546.1">
    <property type="nucleotide sequence ID" value="NZ_JAAKZZ010000562.1"/>
</dbReference>
<evidence type="ECO:0000256" key="9">
    <source>
        <dbReference type="ARBA" id="ARBA00031538"/>
    </source>
</evidence>
<dbReference type="InterPro" id="IPR001708">
    <property type="entry name" value="YidC/ALB3/OXA1/COX18"/>
</dbReference>
<evidence type="ECO:0000256" key="11">
    <source>
        <dbReference type="ARBA" id="ARBA00033342"/>
    </source>
</evidence>
<organism evidence="15 16">
    <name type="scientific">Streptomyces boncukensis</name>
    <dbReference type="NCBI Taxonomy" id="2711219"/>
    <lineage>
        <taxon>Bacteria</taxon>
        <taxon>Bacillati</taxon>
        <taxon>Actinomycetota</taxon>
        <taxon>Actinomycetes</taxon>
        <taxon>Kitasatosporales</taxon>
        <taxon>Streptomycetaceae</taxon>
        <taxon>Streptomyces</taxon>
    </lineage>
</organism>
<dbReference type="AlphaFoldDB" id="A0A6G4X810"/>
<protein>
    <recommendedName>
        <fullName evidence="3">Membrane protein insertase YidC</fullName>
    </recommendedName>
    <alternativeName>
        <fullName evidence="11">Foldase YidC</fullName>
    </alternativeName>
    <alternativeName>
        <fullName evidence="10">Membrane integrase YidC</fullName>
    </alternativeName>
    <alternativeName>
        <fullName evidence="9">Membrane protein YidC</fullName>
    </alternativeName>
</protein>
<evidence type="ECO:0000256" key="3">
    <source>
        <dbReference type="ARBA" id="ARBA00015325"/>
    </source>
</evidence>
<comment type="caution">
    <text evidence="15">The sequence shown here is derived from an EMBL/GenBank/DDBJ whole genome shotgun (WGS) entry which is preliminary data.</text>
</comment>
<sequence length="182" mass="18963">MSVFTSLVASLSDALTPLFGGAATAAAIVAFTMGVRLALHPLARAAARGERVRARLAPRAAELQRRHGRNPERLRREMRELYAREGASPAAGCLPGLLQLPVFFAMYHVFTTDDALLEHTLLGAPLGGRWAQALGEGGLLGAPGLVHLALLALTAAVATWTWRRGRRSALSGAVAGPGAGAG</sequence>
<feature type="transmembrane region" description="Helical" evidence="13">
    <location>
        <begin position="86"/>
        <end position="110"/>
    </location>
</feature>
<keyword evidence="16" id="KW-1185">Reference proteome</keyword>
<evidence type="ECO:0000256" key="4">
    <source>
        <dbReference type="ARBA" id="ARBA00022692"/>
    </source>
</evidence>
<dbReference type="NCBIfam" id="TIGR03592">
    <property type="entry name" value="yidC_oxa1_cterm"/>
    <property type="match status" value="1"/>
</dbReference>
<feature type="transmembrane region" description="Helical" evidence="13">
    <location>
        <begin position="144"/>
        <end position="162"/>
    </location>
</feature>
<proteinExistence type="inferred from homology"/>
<name>A0A6G4X810_9ACTN</name>
<comment type="function">
    <text evidence="7">Required for the insertion and/or proper folding and/or complex formation of integral membrane proteins into the membrane. Involved in integration of membrane proteins that insert both dependently and independently of the Sec translocase complex, as well as at least some lipoproteins. Aids folding of multispanning membrane proteins.</text>
</comment>
<reference evidence="15 16" key="1">
    <citation type="submission" date="2020-02" db="EMBL/GenBank/DDBJ databases">
        <title>Whole-genome analyses of novel actinobacteria.</title>
        <authorList>
            <person name="Sahin N."/>
            <person name="Tatar D."/>
        </authorList>
    </citation>
    <scope>NUCLEOTIDE SEQUENCE [LARGE SCALE GENOMIC DNA]</scope>
    <source>
        <strain evidence="15 16">SB3404</strain>
    </source>
</reference>
<comment type="subunit">
    <text evidence="8">Interacts with the Sec translocase complex via SecD. Specifically interacts with transmembrane segments of nascent integral membrane proteins during membrane integration.</text>
</comment>
<feature type="transmembrane region" description="Helical" evidence="13">
    <location>
        <begin position="20"/>
        <end position="39"/>
    </location>
</feature>
<comment type="subcellular location">
    <subcellularLocation>
        <location evidence="1 12">Membrane</location>
        <topology evidence="1 12">Multi-pass membrane protein</topology>
    </subcellularLocation>
</comment>
<evidence type="ECO:0000256" key="8">
    <source>
        <dbReference type="ARBA" id="ARBA00026028"/>
    </source>
</evidence>
<feature type="non-terminal residue" evidence="15">
    <location>
        <position position="182"/>
    </location>
</feature>
<accession>A0A6G4X810</accession>
<evidence type="ECO:0000259" key="14">
    <source>
        <dbReference type="Pfam" id="PF02096"/>
    </source>
</evidence>
<dbReference type="Proteomes" id="UP000477722">
    <property type="component" value="Unassembled WGS sequence"/>
</dbReference>
<dbReference type="GO" id="GO:0005886">
    <property type="term" value="C:plasma membrane"/>
    <property type="evidence" value="ECO:0007669"/>
    <property type="project" value="TreeGrafter"/>
</dbReference>
<evidence type="ECO:0000256" key="10">
    <source>
        <dbReference type="ARBA" id="ARBA00033245"/>
    </source>
</evidence>
<evidence type="ECO:0000256" key="6">
    <source>
        <dbReference type="ARBA" id="ARBA00023136"/>
    </source>
</evidence>
<comment type="similarity">
    <text evidence="2">Belongs to the OXA1/ALB3/YidC family. Type 1 subfamily.</text>
</comment>